<dbReference type="NCBIfam" id="TIGR01144">
    <property type="entry name" value="ATP_synt_b"/>
    <property type="match status" value="1"/>
</dbReference>
<evidence type="ECO:0000256" key="7">
    <source>
        <dbReference type="ARBA" id="ARBA00022989"/>
    </source>
</evidence>
<dbReference type="OrthoDB" id="9795863at2"/>
<gene>
    <name evidence="13" type="primary">atpF</name>
    <name evidence="16" type="ORF">SAMN02194393_01454</name>
</gene>
<dbReference type="PANTHER" id="PTHR33445">
    <property type="entry name" value="ATP SYNTHASE SUBUNIT B', CHLOROPLASTIC"/>
    <property type="match status" value="1"/>
</dbReference>
<dbReference type="AlphaFoldDB" id="A0A1T5JY93"/>
<keyword evidence="5 13" id="KW-0812">Transmembrane</keyword>
<evidence type="ECO:0000256" key="8">
    <source>
        <dbReference type="ARBA" id="ARBA00023065"/>
    </source>
</evidence>
<dbReference type="GO" id="GO:0012505">
    <property type="term" value="C:endomembrane system"/>
    <property type="evidence" value="ECO:0007669"/>
    <property type="project" value="UniProtKB-SubCell"/>
</dbReference>
<dbReference type="GO" id="GO:0046933">
    <property type="term" value="F:proton-transporting ATP synthase activity, rotational mechanism"/>
    <property type="evidence" value="ECO:0007669"/>
    <property type="project" value="UniProtKB-UniRule"/>
</dbReference>
<evidence type="ECO:0000256" key="15">
    <source>
        <dbReference type="SAM" id="Coils"/>
    </source>
</evidence>
<accession>A0A1T5JY93</accession>
<keyword evidence="4 13" id="KW-0138">CF(0)</keyword>
<dbReference type="PANTHER" id="PTHR33445:SF1">
    <property type="entry name" value="ATP SYNTHASE SUBUNIT B"/>
    <property type="match status" value="1"/>
</dbReference>
<keyword evidence="9 13" id="KW-0472">Membrane</keyword>
<evidence type="ECO:0000313" key="17">
    <source>
        <dbReference type="Proteomes" id="UP000190285"/>
    </source>
</evidence>
<keyword evidence="17" id="KW-1185">Reference proteome</keyword>
<comment type="subunit">
    <text evidence="13">F-type ATPases have 2 components, F(1) - the catalytic core - and F(0) - the membrane proton channel. F(1) has five subunits: alpha(3), beta(3), gamma(1), delta(1), epsilon(1). F(0) has three main subunits: a(1), b(2) and c(10-14). The alpha and beta chains form an alternating ring which encloses part of the gamma chain. F(1) is attached to F(0) by a central stalk formed by the gamma and epsilon chains, while a peripheral stalk is formed by the delta and b chains.</text>
</comment>
<evidence type="ECO:0000256" key="1">
    <source>
        <dbReference type="ARBA" id="ARBA00005513"/>
    </source>
</evidence>
<keyword evidence="6 13" id="KW-0375">Hydrogen ion transport</keyword>
<dbReference type="GO" id="GO:0045259">
    <property type="term" value="C:proton-transporting ATP synthase complex"/>
    <property type="evidence" value="ECO:0007669"/>
    <property type="project" value="UniProtKB-KW"/>
</dbReference>
<organism evidence="16 17">
    <name type="scientific">Maledivibacter halophilus</name>
    <dbReference type="NCBI Taxonomy" id="36842"/>
    <lineage>
        <taxon>Bacteria</taxon>
        <taxon>Bacillati</taxon>
        <taxon>Bacillota</taxon>
        <taxon>Clostridia</taxon>
        <taxon>Peptostreptococcales</taxon>
        <taxon>Caminicellaceae</taxon>
        <taxon>Maledivibacter</taxon>
    </lineage>
</organism>
<dbReference type="CDD" id="cd06503">
    <property type="entry name" value="ATP-synt_Fo_b"/>
    <property type="match status" value="1"/>
</dbReference>
<reference evidence="17" key="1">
    <citation type="submission" date="2017-02" db="EMBL/GenBank/DDBJ databases">
        <authorList>
            <person name="Varghese N."/>
            <person name="Submissions S."/>
        </authorList>
    </citation>
    <scope>NUCLEOTIDE SEQUENCE [LARGE SCALE GENOMIC DNA]</scope>
    <source>
        <strain evidence="17">M1</strain>
    </source>
</reference>
<comment type="function">
    <text evidence="13">Component of the F(0) channel, it forms part of the peripheral stalk, linking F(1) to F(0).</text>
</comment>
<dbReference type="InterPro" id="IPR005864">
    <property type="entry name" value="ATP_synth_F0_bsu_bac"/>
</dbReference>
<keyword evidence="10 13" id="KW-0066">ATP synthesis</keyword>
<dbReference type="GO" id="GO:0046961">
    <property type="term" value="F:proton-transporting ATPase activity, rotational mechanism"/>
    <property type="evidence" value="ECO:0007669"/>
    <property type="project" value="TreeGrafter"/>
</dbReference>
<evidence type="ECO:0000256" key="2">
    <source>
        <dbReference type="ARBA" id="ARBA00022448"/>
    </source>
</evidence>
<dbReference type="Pfam" id="PF00430">
    <property type="entry name" value="ATP-synt_B"/>
    <property type="match status" value="1"/>
</dbReference>
<evidence type="ECO:0000256" key="5">
    <source>
        <dbReference type="ARBA" id="ARBA00022692"/>
    </source>
</evidence>
<keyword evidence="15" id="KW-0175">Coiled coil</keyword>
<evidence type="ECO:0000256" key="12">
    <source>
        <dbReference type="ARBA" id="ARBA00037847"/>
    </source>
</evidence>
<dbReference type="GO" id="GO:0005886">
    <property type="term" value="C:plasma membrane"/>
    <property type="evidence" value="ECO:0007669"/>
    <property type="project" value="UniProtKB-SubCell"/>
</dbReference>
<comment type="function">
    <text evidence="11 13">F(1)F(0) ATP synthase produces ATP from ADP in the presence of a proton or sodium gradient. F-type ATPases consist of two structural domains, F(1) containing the extramembraneous catalytic core and F(0) containing the membrane proton channel, linked together by a central stalk and a peripheral stalk. During catalysis, ATP synthesis in the catalytic domain of F(1) is coupled via a rotary mechanism of the central stalk subunits to proton translocation.</text>
</comment>
<dbReference type="STRING" id="36842.SAMN02194393_01454"/>
<feature type="coiled-coil region" evidence="15">
    <location>
        <begin position="38"/>
        <end position="123"/>
    </location>
</feature>
<evidence type="ECO:0000256" key="14">
    <source>
        <dbReference type="RuleBase" id="RU003848"/>
    </source>
</evidence>
<name>A0A1T5JY93_9FIRM</name>
<comment type="similarity">
    <text evidence="1 13 14">Belongs to the ATPase B chain family.</text>
</comment>
<keyword evidence="3 13" id="KW-1003">Cell membrane</keyword>
<dbReference type="HAMAP" id="MF_01398">
    <property type="entry name" value="ATP_synth_b_bprime"/>
    <property type="match status" value="1"/>
</dbReference>
<evidence type="ECO:0000256" key="4">
    <source>
        <dbReference type="ARBA" id="ARBA00022547"/>
    </source>
</evidence>
<evidence type="ECO:0000256" key="3">
    <source>
        <dbReference type="ARBA" id="ARBA00022475"/>
    </source>
</evidence>
<proteinExistence type="inferred from homology"/>
<comment type="subcellular location">
    <subcellularLocation>
        <location evidence="13">Cell membrane</location>
        <topology evidence="13">Single-pass membrane protein</topology>
    </subcellularLocation>
    <subcellularLocation>
        <location evidence="12">Endomembrane system</location>
        <topology evidence="12">Single-pass membrane protein</topology>
    </subcellularLocation>
</comment>
<dbReference type="RefSeq" id="WP_079490479.1">
    <property type="nucleotide sequence ID" value="NZ_FUZT01000003.1"/>
</dbReference>
<dbReference type="InterPro" id="IPR050059">
    <property type="entry name" value="ATP_synthase_B_chain"/>
</dbReference>
<dbReference type="InterPro" id="IPR028987">
    <property type="entry name" value="ATP_synth_B-like_membr_sf"/>
</dbReference>
<keyword evidence="8 13" id="KW-0406">Ion transport</keyword>
<feature type="transmembrane region" description="Helical" evidence="13">
    <location>
        <begin position="15"/>
        <end position="34"/>
    </location>
</feature>
<evidence type="ECO:0000313" key="16">
    <source>
        <dbReference type="EMBL" id="SKC56315.1"/>
    </source>
</evidence>
<dbReference type="Proteomes" id="UP000190285">
    <property type="component" value="Unassembled WGS sequence"/>
</dbReference>
<evidence type="ECO:0000256" key="9">
    <source>
        <dbReference type="ARBA" id="ARBA00023136"/>
    </source>
</evidence>
<evidence type="ECO:0000256" key="6">
    <source>
        <dbReference type="ARBA" id="ARBA00022781"/>
    </source>
</evidence>
<evidence type="ECO:0000256" key="10">
    <source>
        <dbReference type="ARBA" id="ARBA00023310"/>
    </source>
</evidence>
<keyword evidence="7 13" id="KW-1133">Transmembrane helix</keyword>
<keyword evidence="2 13" id="KW-0813">Transport</keyword>
<dbReference type="InterPro" id="IPR002146">
    <property type="entry name" value="ATP_synth_b/b'su_bac/chlpt"/>
</dbReference>
<dbReference type="SUPFAM" id="SSF81573">
    <property type="entry name" value="F1F0 ATP synthase subunit B, membrane domain"/>
    <property type="match status" value="1"/>
</dbReference>
<sequence>MEGLKFGLVDPSATFWFQLINTFILFLILKKLLFKPVSEFMEKRKSEIAESIERAEARNEEAEKYKSEYISKIEASQEEGRQIVRDAAKRAEERASEIVKAAEKEAKEIKERANLEIEREREKAINSLKDEIASIAMLAASKVIEEDLNEKKHNNLVRKFIDEVGETRWQN</sequence>
<evidence type="ECO:0000256" key="13">
    <source>
        <dbReference type="HAMAP-Rule" id="MF_01398"/>
    </source>
</evidence>
<protein>
    <recommendedName>
        <fullName evidence="13">ATP synthase subunit b</fullName>
    </recommendedName>
    <alternativeName>
        <fullName evidence="13">ATP synthase F(0) sector subunit b</fullName>
    </alternativeName>
    <alternativeName>
        <fullName evidence="13">ATPase subunit I</fullName>
    </alternativeName>
    <alternativeName>
        <fullName evidence="13">F-type ATPase subunit b</fullName>
        <shortName evidence="13">F-ATPase subunit b</shortName>
    </alternativeName>
</protein>
<dbReference type="EMBL" id="FUZT01000003">
    <property type="protein sequence ID" value="SKC56315.1"/>
    <property type="molecule type" value="Genomic_DNA"/>
</dbReference>
<evidence type="ECO:0000256" key="11">
    <source>
        <dbReference type="ARBA" id="ARBA00025198"/>
    </source>
</evidence>